<dbReference type="PANTHER" id="PTHR34144">
    <property type="entry name" value="CHROMOSOME 8, WHOLE GENOME SHOTGUN SEQUENCE"/>
    <property type="match status" value="1"/>
</dbReference>
<sequence>MSIATIRNDNDTGPCDALNASQLASLQVDLSQPHIYTHQEVSNFVCSIVHHQMNVTVGLECASSASSRYEHLQPAQSSKPKIHYFFALDLHQAVHIIIPLMGSLIEAMRYLGPEHCALSIVEGRSTDGTYEILSALKTELSDMGVPFFLDRSYRDPKAAGENRITALSELRNKALEPLLEESNRKHNRLASHITIVFVNDVVLCPEDILEMLHQRVLQSAAMTCAFDWNKNDGAFYDSWVSRSMSGNLFFEVTHDAAHWLAPDMFFDHPDSADRWHQSLPIQVYSCWGGMATLDATPFLQRKITFRSPGHDECYMGEPMTLAKDLWRLGLGRILAVPTVSVAYEYNDTSVAKASHGYVHKTVDSAQYKKDLEMVKWQTVPPPMVKCMPVFNRQSWMPPV</sequence>
<dbReference type="Proteomes" id="UP001146351">
    <property type="component" value="Unassembled WGS sequence"/>
</dbReference>
<evidence type="ECO:0000313" key="2">
    <source>
        <dbReference type="Proteomes" id="UP001146351"/>
    </source>
</evidence>
<reference evidence="1" key="2">
    <citation type="journal article" date="2023" name="IMA Fungus">
        <title>Comparative genomic study of the Penicillium genus elucidates a diverse pangenome and 15 lateral gene transfer events.</title>
        <authorList>
            <person name="Petersen C."/>
            <person name="Sorensen T."/>
            <person name="Nielsen M.R."/>
            <person name="Sondergaard T.E."/>
            <person name="Sorensen J.L."/>
            <person name="Fitzpatrick D.A."/>
            <person name="Frisvad J.C."/>
            <person name="Nielsen K.L."/>
        </authorList>
    </citation>
    <scope>NUCLEOTIDE SEQUENCE</scope>
    <source>
        <strain evidence="1">IBT 21917</strain>
    </source>
</reference>
<organism evidence="1 2">
    <name type="scientific">Penicillium capsulatum</name>
    <dbReference type="NCBI Taxonomy" id="69766"/>
    <lineage>
        <taxon>Eukaryota</taxon>
        <taxon>Fungi</taxon>
        <taxon>Dikarya</taxon>
        <taxon>Ascomycota</taxon>
        <taxon>Pezizomycotina</taxon>
        <taxon>Eurotiomycetes</taxon>
        <taxon>Eurotiomycetidae</taxon>
        <taxon>Eurotiales</taxon>
        <taxon>Aspergillaceae</taxon>
        <taxon>Penicillium</taxon>
    </lineage>
</organism>
<dbReference type="Pfam" id="PF11735">
    <property type="entry name" value="CAP59_mtransfer"/>
    <property type="match status" value="1"/>
</dbReference>
<reference evidence="1" key="1">
    <citation type="submission" date="2022-11" db="EMBL/GenBank/DDBJ databases">
        <authorList>
            <person name="Petersen C."/>
        </authorList>
    </citation>
    <scope>NUCLEOTIDE SEQUENCE</scope>
    <source>
        <strain evidence="1">IBT 21917</strain>
    </source>
</reference>
<dbReference type="PANTHER" id="PTHR34144:SF5">
    <property type="entry name" value="ALPHA-1,3-MANNOSYLTRANSFERASE CMT1"/>
    <property type="match status" value="1"/>
</dbReference>
<proteinExistence type="predicted"/>
<protein>
    <submittedName>
        <fullName evidence="1">Alpha-1-3-mannosyltransferase CMT1</fullName>
    </submittedName>
</protein>
<dbReference type="EMBL" id="JAPQKO010000006">
    <property type="protein sequence ID" value="KAJ5155951.1"/>
    <property type="molecule type" value="Genomic_DNA"/>
</dbReference>
<name>A0A9W9LG78_9EURO</name>
<dbReference type="InterPro" id="IPR021047">
    <property type="entry name" value="Mannosyltransferase_CMT1"/>
</dbReference>
<accession>A0A9W9LG78</accession>
<dbReference type="AlphaFoldDB" id="A0A9W9LG78"/>
<comment type="caution">
    <text evidence="1">The sequence shown here is derived from an EMBL/GenBank/DDBJ whole genome shotgun (WGS) entry which is preliminary data.</text>
</comment>
<gene>
    <name evidence="1" type="ORF">N7492_008754</name>
</gene>
<dbReference type="OrthoDB" id="262547at2759"/>
<keyword evidence="2" id="KW-1185">Reference proteome</keyword>
<evidence type="ECO:0000313" key="1">
    <source>
        <dbReference type="EMBL" id="KAJ5155951.1"/>
    </source>
</evidence>